<gene>
    <name evidence="1" type="ORF">PSON_ATCC_30995.1.T0480294</name>
</gene>
<evidence type="ECO:0000313" key="1">
    <source>
        <dbReference type="EMBL" id="CAD8085692.1"/>
    </source>
</evidence>
<evidence type="ECO:0000313" key="2">
    <source>
        <dbReference type="Proteomes" id="UP000692954"/>
    </source>
</evidence>
<dbReference type="EMBL" id="CAJJDN010000048">
    <property type="protein sequence ID" value="CAD8085692.1"/>
    <property type="molecule type" value="Genomic_DNA"/>
</dbReference>
<dbReference type="Proteomes" id="UP000692954">
    <property type="component" value="Unassembled WGS sequence"/>
</dbReference>
<organism evidence="1 2">
    <name type="scientific">Paramecium sonneborni</name>
    <dbReference type="NCBI Taxonomy" id="65129"/>
    <lineage>
        <taxon>Eukaryota</taxon>
        <taxon>Sar</taxon>
        <taxon>Alveolata</taxon>
        <taxon>Ciliophora</taxon>
        <taxon>Intramacronucleata</taxon>
        <taxon>Oligohymenophorea</taxon>
        <taxon>Peniculida</taxon>
        <taxon>Parameciidae</taxon>
        <taxon>Paramecium</taxon>
    </lineage>
</organism>
<reference evidence="1" key="1">
    <citation type="submission" date="2021-01" db="EMBL/GenBank/DDBJ databases">
        <authorList>
            <consortium name="Genoscope - CEA"/>
            <person name="William W."/>
        </authorList>
    </citation>
    <scope>NUCLEOTIDE SEQUENCE</scope>
</reference>
<dbReference type="AlphaFoldDB" id="A0A8S1N1Y6"/>
<accession>A0A8S1N1Y6</accession>
<protein>
    <submittedName>
        <fullName evidence="1">Uncharacterized protein</fullName>
    </submittedName>
</protein>
<keyword evidence="2" id="KW-1185">Reference proteome</keyword>
<sequence length="185" mass="21836">MNQFTLNGSIQIKVLGVQNDLEQFSVVDTGIGMGKFVEENLRIMFDQDLKVEQQLSSNAAECRLRCYLANKICLLFSNKQFKFEFKRNQVGTTFWFLADNNMQPSYSIGKMFRIQLINKHSYIDLKQIIDRNINWQEVEQSSKIISFRYLIDPVQENTESVFNEEVNSKERKARKYILNRKIKNK</sequence>
<comment type="caution">
    <text evidence="1">The sequence shown here is derived from an EMBL/GenBank/DDBJ whole genome shotgun (WGS) entry which is preliminary data.</text>
</comment>
<name>A0A8S1N1Y6_9CILI</name>
<proteinExistence type="predicted"/>